<evidence type="ECO:0000256" key="4">
    <source>
        <dbReference type="ARBA" id="ARBA00022827"/>
    </source>
</evidence>
<keyword evidence="5" id="KW-0560">Oxidoreductase</keyword>
<evidence type="ECO:0000313" key="7">
    <source>
        <dbReference type="EMBL" id="MPM00330.1"/>
    </source>
</evidence>
<dbReference type="UniPathway" id="UPA00193"/>
<protein>
    <submittedName>
        <fullName evidence="7">Uncharacterized protein</fullName>
    </submittedName>
</protein>
<dbReference type="AlphaFoldDB" id="A0A644W971"/>
<dbReference type="GO" id="GO:0004489">
    <property type="term" value="F:methylenetetrahydrofolate reductase [NAD(P)H] activity"/>
    <property type="evidence" value="ECO:0007669"/>
    <property type="project" value="InterPro"/>
</dbReference>
<name>A0A644W971_9ZZZZ</name>
<proteinExistence type="predicted"/>
<dbReference type="EMBL" id="VSSQ01000723">
    <property type="protein sequence ID" value="MPM00330.1"/>
    <property type="molecule type" value="Genomic_DNA"/>
</dbReference>
<dbReference type="Gene3D" id="3.20.20.220">
    <property type="match status" value="1"/>
</dbReference>
<comment type="cofactor">
    <cofactor evidence="1">
        <name>FAD</name>
        <dbReference type="ChEBI" id="CHEBI:57692"/>
    </cofactor>
</comment>
<dbReference type="Pfam" id="PF02219">
    <property type="entry name" value="MTHFR"/>
    <property type="match status" value="1"/>
</dbReference>
<organism evidence="7">
    <name type="scientific">bioreactor metagenome</name>
    <dbReference type="NCBI Taxonomy" id="1076179"/>
    <lineage>
        <taxon>unclassified sequences</taxon>
        <taxon>metagenomes</taxon>
        <taxon>ecological metagenomes</taxon>
    </lineage>
</organism>
<dbReference type="InterPro" id="IPR003171">
    <property type="entry name" value="Mehydrof_redctse-like"/>
</dbReference>
<sequence length="114" mass="12844">MFIRDILGRTRPAVSFEIFPPKPETPLETIFDTIAALRKLSPDFISVTYGAGGSSRERTGEIASATRGYPEGDVRRFEELLKKFRTGEKGDGEGFSALFGKGPEDFRDRLRRRE</sequence>
<dbReference type="GO" id="GO:0006555">
    <property type="term" value="P:methionine metabolic process"/>
    <property type="evidence" value="ECO:0007669"/>
    <property type="project" value="InterPro"/>
</dbReference>
<evidence type="ECO:0000256" key="6">
    <source>
        <dbReference type="SAM" id="MobiDB-lite"/>
    </source>
</evidence>
<evidence type="ECO:0000256" key="1">
    <source>
        <dbReference type="ARBA" id="ARBA00001974"/>
    </source>
</evidence>
<comment type="caution">
    <text evidence="7">The sequence shown here is derived from an EMBL/GenBank/DDBJ whole genome shotgun (WGS) entry which is preliminary data.</text>
</comment>
<evidence type="ECO:0000256" key="2">
    <source>
        <dbReference type="ARBA" id="ARBA00004777"/>
    </source>
</evidence>
<feature type="region of interest" description="Disordered" evidence="6">
    <location>
        <begin position="89"/>
        <end position="114"/>
    </location>
</feature>
<reference evidence="7" key="1">
    <citation type="submission" date="2019-08" db="EMBL/GenBank/DDBJ databases">
        <authorList>
            <person name="Kucharzyk K."/>
            <person name="Murdoch R.W."/>
            <person name="Higgins S."/>
            <person name="Loffler F."/>
        </authorList>
    </citation>
    <scope>NUCLEOTIDE SEQUENCE</scope>
</reference>
<evidence type="ECO:0000256" key="3">
    <source>
        <dbReference type="ARBA" id="ARBA00022630"/>
    </source>
</evidence>
<accession>A0A644W971</accession>
<keyword evidence="3" id="KW-0285">Flavoprotein</keyword>
<dbReference type="SUPFAM" id="SSF51730">
    <property type="entry name" value="FAD-linked oxidoreductase"/>
    <property type="match status" value="1"/>
</dbReference>
<evidence type="ECO:0000256" key="5">
    <source>
        <dbReference type="ARBA" id="ARBA00023002"/>
    </source>
</evidence>
<dbReference type="GO" id="GO:0035999">
    <property type="term" value="P:tetrahydrofolate interconversion"/>
    <property type="evidence" value="ECO:0007669"/>
    <property type="project" value="UniProtKB-UniPathway"/>
</dbReference>
<gene>
    <name evidence="7" type="ORF">SDC9_46554</name>
</gene>
<comment type="pathway">
    <text evidence="2">One-carbon metabolism; tetrahydrofolate interconversion.</text>
</comment>
<keyword evidence="4" id="KW-0274">FAD</keyword>
<dbReference type="InterPro" id="IPR029041">
    <property type="entry name" value="FAD-linked_oxidoreductase-like"/>
</dbReference>